<protein>
    <submittedName>
        <fullName evidence="1">Uncharacterized protein</fullName>
    </submittedName>
</protein>
<reference evidence="1" key="2">
    <citation type="journal article" date="2024" name="Plant">
        <title>Genomic evolution and insights into agronomic trait innovations of Sesamum species.</title>
        <authorList>
            <person name="Miao H."/>
            <person name="Wang L."/>
            <person name="Qu L."/>
            <person name="Liu H."/>
            <person name="Sun Y."/>
            <person name="Le M."/>
            <person name="Wang Q."/>
            <person name="Wei S."/>
            <person name="Zheng Y."/>
            <person name="Lin W."/>
            <person name="Duan Y."/>
            <person name="Cao H."/>
            <person name="Xiong S."/>
            <person name="Wang X."/>
            <person name="Wei L."/>
            <person name="Li C."/>
            <person name="Ma Q."/>
            <person name="Ju M."/>
            <person name="Zhao R."/>
            <person name="Li G."/>
            <person name="Mu C."/>
            <person name="Tian Q."/>
            <person name="Mei H."/>
            <person name="Zhang T."/>
            <person name="Gao T."/>
            <person name="Zhang H."/>
        </authorList>
    </citation>
    <scope>NUCLEOTIDE SEQUENCE</scope>
    <source>
        <tissue evidence="1">Leaf</tissue>
    </source>
</reference>
<comment type="caution">
    <text evidence="1">The sequence shown here is derived from an EMBL/GenBank/DDBJ whole genome shotgun (WGS) entry which is preliminary data.</text>
</comment>
<reference evidence="1" key="1">
    <citation type="submission" date="2020-06" db="EMBL/GenBank/DDBJ databases">
        <authorList>
            <person name="Li T."/>
            <person name="Hu X."/>
            <person name="Zhang T."/>
            <person name="Song X."/>
            <person name="Zhang H."/>
            <person name="Dai N."/>
            <person name="Sheng W."/>
            <person name="Hou X."/>
            <person name="Wei L."/>
        </authorList>
    </citation>
    <scope>NUCLEOTIDE SEQUENCE</scope>
    <source>
        <strain evidence="1">KEN1</strain>
        <tissue evidence="1">Leaf</tissue>
    </source>
</reference>
<organism evidence="1">
    <name type="scientific">Sesamum latifolium</name>
    <dbReference type="NCBI Taxonomy" id="2727402"/>
    <lineage>
        <taxon>Eukaryota</taxon>
        <taxon>Viridiplantae</taxon>
        <taxon>Streptophyta</taxon>
        <taxon>Embryophyta</taxon>
        <taxon>Tracheophyta</taxon>
        <taxon>Spermatophyta</taxon>
        <taxon>Magnoliopsida</taxon>
        <taxon>eudicotyledons</taxon>
        <taxon>Gunneridae</taxon>
        <taxon>Pentapetalae</taxon>
        <taxon>asterids</taxon>
        <taxon>lamiids</taxon>
        <taxon>Lamiales</taxon>
        <taxon>Pedaliaceae</taxon>
        <taxon>Sesamum</taxon>
    </lineage>
</organism>
<proteinExistence type="predicted"/>
<dbReference type="EMBL" id="JACGWN010000006">
    <property type="protein sequence ID" value="KAL0446315.1"/>
    <property type="molecule type" value="Genomic_DNA"/>
</dbReference>
<accession>A0AAW2WY03</accession>
<dbReference type="AlphaFoldDB" id="A0AAW2WY03"/>
<sequence length="118" mass="12972">MIQNITNTTNLVGHVIPDCLVFKDKVMELARQGKISLEEDSAATNAITIKSGYFNGNKDACNTAHGDDTASNEDTLLEKEDSSNADDCMSTITFTDEYLLLGSKPHNRPLFVVGYIRE</sequence>
<evidence type="ECO:0000313" key="1">
    <source>
        <dbReference type="EMBL" id="KAL0446315.1"/>
    </source>
</evidence>
<name>A0AAW2WY03_9LAMI</name>
<gene>
    <name evidence="1" type="ORF">Slati_1759400</name>
</gene>